<feature type="compositionally biased region" description="Pro residues" evidence="1">
    <location>
        <begin position="53"/>
        <end position="67"/>
    </location>
</feature>
<feature type="region of interest" description="Disordered" evidence="1">
    <location>
        <begin position="1"/>
        <end position="67"/>
    </location>
</feature>
<feature type="compositionally biased region" description="Polar residues" evidence="1">
    <location>
        <begin position="12"/>
        <end position="21"/>
    </location>
</feature>
<accession>A0A7G2CAM2</accession>
<sequence length="429" mass="47125">MDEMATPVPIPVTNSDTSSPLISLVGTSNNTSTNKSSSHQTVEGGDATLPADAEPPNPNPSHTPPRLPEVVYTVAPVQHVVPATPHQEHSTPLPREEDVSISPMSASAITAPRGSPAPPPIRLPAACEQTVEELEEERRRLTEVLLPPLRRSTAEEARAIAALREDLHLRQSDVEAATARDAAVREAQLETVRALREKKHQYERFHRTVVVPYRTRLAATIEQVRAERGKVQQSVEALHRSRGALHRRITTEERYLEKMSHTIDGDTNTLQELTDRKQVTRSTLESLRQRKTDLQALLESYPGLYPELASALTVDLAADNDSFLSPTTRNHSNLSSTLPRMNSEEDVVTLLKSFAGGGRSATQHPTAVVTTNDNAAGDALQQHIFRLQSRLNELLDVRQQVDEILMAKEQAHALGQLAAAWGRGGVSWG</sequence>
<dbReference type="VEuPathDB" id="TriTrypDB:ADEAN_000358200"/>
<proteinExistence type="predicted"/>
<dbReference type="EMBL" id="LR877150">
    <property type="protein sequence ID" value="CAD2216121.1"/>
    <property type="molecule type" value="Genomic_DNA"/>
</dbReference>
<dbReference type="AlphaFoldDB" id="A0A7G2CAM2"/>
<evidence type="ECO:0000313" key="2">
    <source>
        <dbReference type="EMBL" id="CAD2216121.1"/>
    </source>
</evidence>
<reference evidence="2 3" key="1">
    <citation type="submission" date="2020-08" db="EMBL/GenBank/DDBJ databases">
        <authorList>
            <person name="Newling K."/>
            <person name="Davey J."/>
            <person name="Forrester S."/>
        </authorList>
    </citation>
    <scope>NUCLEOTIDE SEQUENCE [LARGE SCALE GENOMIC DNA]</scope>
    <source>
        <strain evidence="3">Crithidia deanei Carvalho (ATCC PRA-265)</strain>
    </source>
</reference>
<evidence type="ECO:0000256" key="1">
    <source>
        <dbReference type="SAM" id="MobiDB-lite"/>
    </source>
</evidence>
<name>A0A7G2CAM2_9TRYP</name>
<keyword evidence="3" id="KW-1185">Reference proteome</keyword>
<gene>
    <name evidence="2" type="ORF">ADEAN_000358200</name>
</gene>
<dbReference type="Proteomes" id="UP000515908">
    <property type="component" value="Chromosome 06"/>
</dbReference>
<feature type="compositionally biased region" description="Low complexity" evidence="1">
    <location>
        <begin position="27"/>
        <end position="38"/>
    </location>
</feature>
<organism evidence="2 3">
    <name type="scientific">Angomonas deanei</name>
    <dbReference type="NCBI Taxonomy" id="59799"/>
    <lineage>
        <taxon>Eukaryota</taxon>
        <taxon>Discoba</taxon>
        <taxon>Euglenozoa</taxon>
        <taxon>Kinetoplastea</taxon>
        <taxon>Metakinetoplastina</taxon>
        <taxon>Trypanosomatida</taxon>
        <taxon>Trypanosomatidae</taxon>
        <taxon>Strigomonadinae</taxon>
        <taxon>Angomonas</taxon>
    </lineage>
</organism>
<evidence type="ECO:0000313" key="3">
    <source>
        <dbReference type="Proteomes" id="UP000515908"/>
    </source>
</evidence>
<protein>
    <submittedName>
        <fullName evidence="2">Uncharacterized protein</fullName>
    </submittedName>
</protein>